<proteinExistence type="predicted"/>
<feature type="domain" description="HAMP" evidence="13">
    <location>
        <begin position="193"/>
        <end position="246"/>
    </location>
</feature>
<keyword evidence="15" id="KW-1185">Reference proteome</keyword>
<reference evidence="15" key="1">
    <citation type="journal article" date="2019" name="Int. J. Syst. Evol. Microbiol.">
        <title>The Global Catalogue of Microorganisms (GCM) 10K type strain sequencing project: providing services to taxonomists for standard genome sequencing and annotation.</title>
        <authorList>
            <consortium name="The Broad Institute Genomics Platform"/>
            <consortium name="The Broad Institute Genome Sequencing Center for Infectious Disease"/>
            <person name="Wu L."/>
            <person name="Ma J."/>
        </authorList>
    </citation>
    <scope>NUCLEOTIDE SEQUENCE [LARGE SCALE GENOMIC DNA]</scope>
    <source>
        <strain evidence="15">JCM 16014</strain>
    </source>
</reference>
<dbReference type="SMART" id="SM00387">
    <property type="entry name" value="HATPase_c"/>
    <property type="match status" value="1"/>
</dbReference>
<dbReference type="GO" id="GO:0016301">
    <property type="term" value="F:kinase activity"/>
    <property type="evidence" value="ECO:0007669"/>
    <property type="project" value="UniProtKB-KW"/>
</dbReference>
<evidence type="ECO:0000256" key="3">
    <source>
        <dbReference type="ARBA" id="ARBA00012438"/>
    </source>
</evidence>
<evidence type="ECO:0000256" key="8">
    <source>
        <dbReference type="ARBA" id="ARBA00022989"/>
    </source>
</evidence>
<dbReference type="SUPFAM" id="SSF158472">
    <property type="entry name" value="HAMP domain-like"/>
    <property type="match status" value="1"/>
</dbReference>
<evidence type="ECO:0000256" key="10">
    <source>
        <dbReference type="ARBA" id="ARBA00023136"/>
    </source>
</evidence>
<feature type="transmembrane region" description="Helical" evidence="11">
    <location>
        <begin position="169"/>
        <end position="188"/>
    </location>
</feature>
<dbReference type="SUPFAM" id="SSF47384">
    <property type="entry name" value="Homodimeric domain of signal transducing histidine kinase"/>
    <property type="match status" value="1"/>
</dbReference>
<evidence type="ECO:0000256" key="6">
    <source>
        <dbReference type="ARBA" id="ARBA00022692"/>
    </source>
</evidence>
<dbReference type="InterPro" id="IPR003594">
    <property type="entry name" value="HATPase_dom"/>
</dbReference>
<dbReference type="Gene3D" id="3.30.565.10">
    <property type="entry name" value="Histidine kinase-like ATPase, C-terminal domain"/>
    <property type="match status" value="1"/>
</dbReference>
<evidence type="ECO:0000313" key="15">
    <source>
        <dbReference type="Proteomes" id="UP001500751"/>
    </source>
</evidence>
<keyword evidence="10 11" id="KW-0472">Membrane</keyword>
<dbReference type="SMART" id="SM00304">
    <property type="entry name" value="HAMP"/>
    <property type="match status" value="1"/>
</dbReference>
<dbReference type="PANTHER" id="PTHR45436">
    <property type="entry name" value="SENSOR HISTIDINE KINASE YKOH"/>
    <property type="match status" value="1"/>
</dbReference>
<dbReference type="EMBL" id="BAAAQN010000001">
    <property type="protein sequence ID" value="GAA2010810.1"/>
    <property type="molecule type" value="Genomic_DNA"/>
</dbReference>
<dbReference type="Gene3D" id="1.10.287.130">
    <property type="match status" value="1"/>
</dbReference>
<protein>
    <recommendedName>
        <fullName evidence="3">histidine kinase</fullName>
        <ecNumber evidence="3">2.7.13.3</ecNumber>
    </recommendedName>
</protein>
<keyword evidence="7 14" id="KW-0418">Kinase</keyword>
<dbReference type="PROSITE" id="PS50109">
    <property type="entry name" value="HIS_KIN"/>
    <property type="match status" value="1"/>
</dbReference>
<evidence type="ECO:0000256" key="5">
    <source>
        <dbReference type="ARBA" id="ARBA00022679"/>
    </source>
</evidence>
<comment type="catalytic activity">
    <reaction evidence="1">
        <text>ATP + protein L-histidine = ADP + protein N-phospho-L-histidine.</text>
        <dbReference type="EC" id="2.7.13.3"/>
    </reaction>
</comment>
<evidence type="ECO:0000256" key="2">
    <source>
        <dbReference type="ARBA" id="ARBA00004236"/>
    </source>
</evidence>
<evidence type="ECO:0000256" key="4">
    <source>
        <dbReference type="ARBA" id="ARBA00022553"/>
    </source>
</evidence>
<evidence type="ECO:0000259" key="12">
    <source>
        <dbReference type="PROSITE" id="PS50109"/>
    </source>
</evidence>
<comment type="subcellular location">
    <subcellularLocation>
        <location evidence="2">Cell membrane</location>
    </subcellularLocation>
</comment>
<dbReference type="Gene3D" id="6.10.340.10">
    <property type="match status" value="1"/>
</dbReference>
<dbReference type="PROSITE" id="PS50885">
    <property type="entry name" value="HAMP"/>
    <property type="match status" value="1"/>
</dbReference>
<feature type="domain" description="Histidine kinase" evidence="12">
    <location>
        <begin position="254"/>
        <end position="480"/>
    </location>
</feature>
<keyword evidence="4" id="KW-0597">Phosphoprotein</keyword>
<dbReference type="InterPro" id="IPR005467">
    <property type="entry name" value="His_kinase_dom"/>
</dbReference>
<evidence type="ECO:0000256" key="1">
    <source>
        <dbReference type="ARBA" id="ARBA00000085"/>
    </source>
</evidence>
<accession>A0ABP5EYQ1</accession>
<keyword evidence="5" id="KW-0808">Transferase</keyword>
<dbReference type="RefSeq" id="WP_344663427.1">
    <property type="nucleotide sequence ID" value="NZ_BAAAQN010000001.1"/>
</dbReference>
<dbReference type="Pfam" id="PF00672">
    <property type="entry name" value="HAMP"/>
    <property type="match status" value="1"/>
</dbReference>
<evidence type="ECO:0000259" key="13">
    <source>
        <dbReference type="PROSITE" id="PS50885"/>
    </source>
</evidence>
<dbReference type="Pfam" id="PF02518">
    <property type="entry name" value="HATPase_c"/>
    <property type="match status" value="1"/>
</dbReference>
<dbReference type="InterPro" id="IPR036097">
    <property type="entry name" value="HisK_dim/P_sf"/>
</dbReference>
<gene>
    <name evidence="14" type="ORF">GCM10009839_00940</name>
</gene>
<evidence type="ECO:0000313" key="14">
    <source>
        <dbReference type="EMBL" id="GAA2010810.1"/>
    </source>
</evidence>
<dbReference type="CDD" id="cd00075">
    <property type="entry name" value="HATPase"/>
    <property type="match status" value="1"/>
</dbReference>
<dbReference type="InterPro" id="IPR036890">
    <property type="entry name" value="HATPase_C_sf"/>
</dbReference>
<comment type="caution">
    <text evidence="14">The sequence shown here is derived from an EMBL/GenBank/DDBJ whole genome shotgun (WGS) entry which is preliminary data.</text>
</comment>
<dbReference type="PRINTS" id="PR00344">
    <property type="entry name" value="BCTRLSENSOR"/>
</dbReference>
<dbReference type="SMART" id="SM00388">
    <property type="entry name" value="HisKA"/>
    <property type="match status" value="1"/>
</dbReference>
<keyword evidence="6 11" id="KW-0812">Transmembrane</keyword>
<organism evidence="14 15">
    <name type="scientific">Catenulispora yoronensis</name>
    <dbReference type="NCBI Taxonomy" id="450799"/>
    <lineage>
        <taxon>Bacteria</taxon>
        <taxon>Bacillati</taxon>
        <taxon>Actinomycetota</taxon>
        <taxon>Actinomycetes</taxon>
        <taxon>Catenulisporales</taxon>
        <taxon>Catenulisporaceae</taxon>
        <taxon>Catenulispora</taxon>
    </lineage>
</organism>
<sequence>MRFRLIAILTVLMAGVLLALTVPLARGVASSEQHAVYLDRLNDANRFAAVLQDARTRDDLAVLDGELERYHEVHDRIVAVRVRFDDPAATTGAVEPHALAGLLPAAGTEIPAQLDAARHLKDGDQPARIWPWESRPLALAVPARHNGQLVGAVLVVSDSRALRGQVGRMWALLIAADLLVLAGCVTLASRIASWILRPIVVLDDAAHRISTGELSARVPAAAGPVELRRLGSSFNTMGTAVEDTMQRQRAFVADASHQLRNPLSALMLRLGILAVDLPPERAADLTDVQDEAQRLVRIIDDLLQLATAEQVAVRREAVEVVGLVRERFAAWRPLAAEKGTRLRLAVGGGDEAEPAKAAHSPGDPAVVALADPVLVGTVLDALLDNAIKFGPAGDEVVVRVEGGADSALIEVLDSGPGVEPEELARIGDRFWRSARHQNVEGTGLGLSIARHLIELNEGSMTFVRREPRGFCVTVRLPVEKATTSGFSCDSQSDGGLAEADQ</sequence>
<keyword evidence="8 11" id="KW-1133">Transmembrane helix</keyword>
<dbReference type="Pfam" id="PF00512">
    <property type="entry name" value="HisKA"/>
    <property type="match status" value="1"/>
</dbReference>
<evidence type="ECO:0000256" key="11">
    <source>
        <dbReference type="SAM" id="Phobius"/>
    </source>
</evidence>
<dbReference type="CDD" id="cd00082">
    <property type="entry name" value="HisKA"/>
    <property type="match status" value="1"/>
</dbReference>
<dbReference type="SUPFAM" id="SSF55874">
    <property type="entry name" value="ATPase domain of HSP90 chaperone/DNA topoisomerase II/histidine kinase"/>
    <property type="match status" value="1"/>
</dbReference>
<evidence type="ECO:0000256" key="7">
    <source>
        <dbReference type="ARBA" id="ARBA00022777"/>
    </source>
</evidence>
<dbReference type="InterPro" id="IPR003661">
    <property type="entry name" value="HisK_dim/P_dom"/>
</dbReference>
<dbReference type="PANTHER" id="PTHR45436:SF5">
    <property type="entry name" value="SENSOR HISTIDINE KINASE TRCS"/>
    <property type="match status" value="1"/>
</dbReference>
<dbReference type="Proteomes" id="UP001500751">
    <property type="component" value="Unassembled WGS sequence"/>
</dbReference>
<evidence type="ECO:0000256" key="9">
    <source>
        <dbReference type="ARBA" id="ARBA00023012"/>
    </source>
</evidence>
<dbReference type="InterPro" id="IPR004358">
    <property type="entry name" value="Sig_transdc_His_kin-like_C"/>
</dbReference>
<keyword evidence="9" id="KW-0902">Two-component regulatory system</keyword>
<dbReference type="InterPro" id="IPR003660">
    <property type="entry name" value="HAMP_dom"/>
</dbReference>
<name>A0ABP5EYQ1_9ACTN</name>
<dbReference type="EC" id="2.7.13.3" evidence="3"/>
<dbReference type="CDD" id="cd06225">
    <property type="entry name" value="HAMP"/>
    <property type="match status" value="1"/>
</dbReference>
<dbReference type="InterPro" id="IPR050428">
    <property type="entry name" value="TCS_sensor_his_kinase"/>
</dbReference>